<dbReference type="SUPFAM" id="SSF56784">
    <property type="entry name" value="HAD-like"/>
    <property type="match status" value="1"/>
</dbReference>
<comment type="caution">
    <text evidence="1">The sequence shown here is derived from an EMBL/GenBank/DDBJ whole genome shotgun (WGS) entry which is preliminary data.</text>
</comment>
<dbReference type="SFLD" id="SFLDS00003">
    <property type="entry name" value="Haloacid_Dehalogenase"/>
    <property type="match status" value="1"/>
</dbReference>
<dbReference type="RefSeq" id="WP_184713033.1">
    <property type="nucleotide sequence ID" value="NZ_JACHJP010000001.1"/>
</dbReference>
<dbReference type="PANTHER" id="PTHR43434">
    <property type="entry name" value="PHOSPHOGLYCOLATE PHOSPHATASE"/>
    <property type="match status" value="1"/>
</dbReference>
<dbReference type="Pfam" id="PF13242">
    <property type="entry name" value="Hydrolase_like"/>
    <property type="match status" value="1"/>
</dbReference>
<dbReference type="InterPro" id="IPR050155">
    <property type="entry name" value="HAD-like_hydrolase_sf"/>
</dbReference>
<dbReference type="Gene3D" id="3.40.50.1000">
    <property type="entry name" value="HAD superfamily/HAD-like"/>
    <property type="match status" value="1"/>
</dbReference>
<dbReference type="GO" id="GO:0005829">
    <property type="term" value="C:cytosol"/>
    <property type="evidence" value="ECO:0007669"/>
    <property type="project" value="TreeGrafter"/>
</dbReference>
<evidence type="ECO:0000313" key="2">
    <source>
        <dbReference type="Proteomes" id="UP000552644"/>
    </source>
</evidence>
<dbReference type="Gene3D" id="1.10.150.240">
    <property type="entry name" value="Putative phosphatase, domain 2"/>
    <property type="match status" value="1"/>
</dbReference>
<sequence>MRHIVWDWNGTLFHDIDAVVGATNLVFEPYGIAAYDADGFRAVYTRPIWAAYERMLGRPLNDGEWERLDLGFHEHYHRLMLECGLTADAVGALEAWSATGNGQSLLSMWTHDRLGPKVAEFGIDHHFSRIDGLGILSSSAGHSGGRQTSGGHKADSMVAHIAALGIDPENVLVIGDSLDDAHAAQHVGARAVLYTGGMTSRTDLHALGVPVVDSLTEALNHA</sequence>
<evidence type="ECO:0000313" key="1">
    <source>
        <dbReference type="EMBL" id="MBB4914366.1"/>
    </source>
</evidence>
<dbReference type="PANTHER" id="PTHR43434:SF1">
    <property type="entry name" value="PHOSPHOGLYCOLATE PHOSPHATASE"/>
    <property type="match status" value="1"/>
</dbReference>
<reference evidence="1 2" key="1">
    <citation type="submission" date="2020-08" db="EMBL/GenBank/DDBJ databases">
        <title>Genomic Encyclopedia of Type Strains, Phase III (KMG-III): the genomes of soil and plant-associated and newly described type strains.</title>
        <authorList>
            <person name="Whitman W."/>
        </authorList>
    </citation>
    <scope>NUCLEOTIDE SEQUENCE [LARGE SCALE GENOMIC DNA]</scope>
    <source>
        <strain evidence="1 2">CECT 8840</strain>
    </source>
</reference>
<dbReference type="GO" id="GO:0008967">
    <property type="term" value="F:phosphoglycolate phosphatase activity"/>
    <property type="evidence" value="ECO:0007669"/>
    <property type="project" value="TreeGrafter"/>
</dbReference>
<dbReference type="InterPro" id="IPR036412">
    <property type="entry name" value="HAD-like_sf"/>
</dbReference>
<gene>
    <name evidence="1" type="ORF">FHS44_001438</name>
</gene>
<dbReference type="EMBL" id="JACHJP010000001">
    <property type="protein sequence ID" value="MBB4914366.1"/>
    <property type="molecule type" value="Genomic_DNA"/>
</dbReference>
<dbReference type="GO" id="GO:0006281">
    <property type="term" value="P:DNA repair"/>
    <property type="evidence" value="ECO:0007669"/>
    <property type="project" value="TreeGrafter"/>
</dbReference>
<name>A0A7W7QJS4_9ACTN</name>
<dbReference type="SFLD" id="SFLDG01129">
    <property type="entry name" value="C1.5:_HAD__Beta-PGM__Phosphata"/>
    <property type="match status" value="1"/>
</dbReference>
<proteinExistence type="predicted"/>
<dbReference type="AlphaFoldDB" id="A0A7W7QJS4"/>
<keyword evidence="2" id="KW-1185">Reference proteome</keyword>
<dbReference type="Proteomes" id="UP000552644">
    <property type="component" value="Unassembled WGS sequence"/>
</dbReference>
<protein>
    <submittedName>
        <fullName evidence="1">Phosphoglycolate phosphatase-like HAD superfamily hydrolase</fullName>
    </submittedName>
</protein>
<dbReference type="InterPro" id="IPR023214">
    <property type="entry name" value="HAD_sf"/>
</dbReference>
<dbReference type="InterPro" id="IPR023198">
    <property type="entry name" value="PGP-like_dom2"/>
</dbReference>
<accession>A0A7W7QJS4</accession>
<keyword evidence="1" id="KW-0378">Hydrolase</keyword>
<organism evidence="1 2">
    <name type="scientific">Streptosporangium saharense</name>
    <dbReference type="NCBI Taxonomy" id="1706840"/>
    <lineage>
        <taxon>Bacteria</taxon>
        <taxon>Bacillati</taxon>
        <taxon>Actinomycetota</taxon>
        <taxon>Actinomycetes</taxon>
        <taxon>Streptosporangiales</taxon>
        <taxon>Streptosporangiaceae</taxon>
        <taxon>Streptosporangium</taxon>
    </lineage>
</organism>